<reference evidence="1 2" key="1">
    <citation type="submission" date="2024-09" db="EMBL/GenBank/DDBJ databases">
        <title>Chromosome-scale assembly of Riccia fluitans.</title>
        <authorList>
            <person name="Paukszto L."/>
            <person name="Sawicki J."/>
            <person name="Karawczyk K."/>
            <person name="Piernik-Szablinska J."/>
            <person name="Szczecinska M."/>
            <person name="Mazdziarz M."/>
        </authorList>
    </citation>
    <scope>NUCLEOTIDE SEQUENCE [LARGE SCALE GENOMIC DNA]</scope>
    <source>
        <strain evidence="1">Rf_01</strain>
        <tissue evidence="1">Aerial parts of the thallus</tissue>
    </source>
</reference>
<gene>
    <name evidence="1" type="ORF">R1flu_026789</name>
</gene>
<name>A0ABD1XJX8_9MARC</name>
<proteinExistence type="predicted"/>
<dbReference type="EMBL" id="JBHFFA010000008">
    <property type="protein sequence ID" value="KAL2608216.1"/>
    <property type="molecule type" value="Genomic_DNA"/>
</dbReference>
<comment type="caution">
    <text evidence="1">The sequence shown here is derived from an EMBL/GenBank/DDBJ whole genome shotgun (WGS) entry which is preliminary data.</text>
</comment>
<organism evidence="1 2">
    <name type="scientific">Riccia fluitans</name>
    <dbReference type="NCBI Taxonomy" id="41844"/>
    <lineage>
        <taxon>Eukaryota</taxon>
        <taxon>Viridiplantae</taxon>
        <taxon>Streptophyta</taxon>
        <taxon>Embryophyta</taxon>
        <taxon>Marchantiophyta</taxon>
        <taxon>Marchantiopsida</taxon>
        <taxon>Marchantiidae</taxon>
        <taxon>Marchantiales</taxon>
        <taxon>Ricciaceae</taxon>
        <taxon>Riccia</taxon>
    </lineage>
</organism>
<dbReference type="AlphaFoldDB" id="A0ABD1XJX8"/>
<evidence type="ECO:0000313" key="2">
    <source>
        <dbReference type="Proteomes" id="UP001605036"/>
    </source>
</evidence>
<accession>A0ABD1XJX8</accession>
<evidence type="ECO:0000313" key="1">
    <source>
        <dbReference type="EMBL" id="KAL2608216.1"/>
    </source>
</evidence>
<sequence>MPLRRCLSWTGAASFHAPPLPPRHFTLHSPPSLSQKSLSTTAHLNLSSLRLSSFIHSCQSLVRSPQRPETDLLDSISGRDSRLMKSEKTKFISPSIRNRDSMEANEILSKARRDFMKLYLSSRAV</sequence>
<dbReference type="Proteomes" id="UP001605036">
    <property type="component" value="Unassembled WGS sequence"/>
</dbReference>
<protein>
    <submittedName>
        <fullName evidence="1">Uncharacterized protein</fullName>
    </submittedName>
</protein>
<keyword evidence="2" id="KW-1185">Reference proteome</keyword>